<evidence type="ECO:0000313" key="5">
    <source>
        <dbReference type="Proteomes" id="UP001153620"/>
    </source>
</evidence>
<feature type="region of interest" description="Disordered" evidence="3">
    <location>
        <begin position="574"/>
        <end position="604"/>
    </location>
</feature>
<feature type="region of interest" description="Disordered" evidence="3">
    <location>
        <begin position="437"/>
        <end position="466"/>
    </location>
</feature>
<feature type="compositionally biased region" description="Polar residues" evidence="3">
    <location>
        <begin position="118"/>
        <end position="132"/>
    </location>
</feature>
<evidence type="ECO:0000256" key="2">
    <source>
        <dbReference type="SAM" id="Coils"/>
    </source>
</evidence>
<evidence type="ECO:0000256" key="3">
    <source>
        <dbReference type="SAM" id="MobiDB-lite"/>
    </source>
</evidence>
<reference evidence="4" key="2">
    <citation type="submission" date="2022-10" db="EMBL/GenBank/DDBJ databases">
        <authorList>
            <consortium name="ENA_rothamsted_submissions"/>
            <consortium name="culmorum"/>
            <person name="King R."/>
        </authorList>
    </citation>
    <scope>NUCLEOTIDE SEQUENCE</scope>
</reference>
<gene>
    <name evidence="4" type="ORF">CHIRRI_LOCUS3487</name>
</gene>
<sequence>MNQNEYEIRESQRLRELEEYKGRAAQMEKTMKWWSDCTNNWREKWAKVRNERNQARDEIKQLRVALESSMKESNGYKREKHELEIQVQQLKKEMEKIHHSLMKHASTHKEPEREISGSPDQFSNDGLKNVNSEDGLVTKARSLSENESNSESKIADEFQQGPSGKDSKNVSMELNDKQFQKLKLSKSEDTEDDSEYLIQKAKMLQLRLEDAQKAIISEKEEKMQLLKSMDKIRHDLEECRSKCEEVRSARQEAVRELLTMQETHRAELRIITNSLQEETNSRESLERRLSELRGELERLQSENASFWSRSERLETEKINLERENKKMKTELMDSQVSGRSPMWNVANGSRNEEIRLLQQELIDKNKEIQELRHSQSKMKKMLSEANIEMGHAVRRAEQYETEVKRLRTRIEELKKELTMAEDELDAASSAIRRLQRNNEELNARHSSPKHYSSRGTNSPKVQEYRPNINDLKQFFDDTKRSGHSKKQSSYSDAKPTYMIQDEIYFEGKRSSEFERVKQKFDRSQSTKIASFSSNSKNNFQSKSFEARNDIHHKRLIDDYGMNSNMNISDNIAQHYNCEPSSSSSKKHSSFHAQSSHEKQDNTVDLAASFNLDGFKVSEDDDDDDTP</sequence>
<evidence type="ECO:0000313" key="4">
    <source>
        <dbReference type="EMBL" id="CAH1714582.1"/>
    </source>
</evidence>
<dbReference type="AlphaFoldDB" id="A0A9P0ISU3"/>
<dbReference type="Gene3D" id="1.10.287.1490">
    <property type="match status" value="1"/>
</dbReference>
<name>A0A9P0ISU3_9DIPT</name>
<dbReference type="PANTHER" id="PTHR46292:SF1">
    <property type="entry name" value="COILED-COIL DOMAIN-CONTAINING PROTEIN 102A"/>
    <property type="match status" value="1"/>
</dbReference>
<evidence type="ECO:0008006" key="6">
    <source>
        <dbReference type="Google" id="ProtNLM"/>
    </source>
</evidence>
<feature type="region of interest" description="Disordered" evidence="3">
    <location>
        <begin position="100"/>
        <end position="170"/>
    </location>
</feature>
<dbReference type="PANTHER" id="PTHR46292">
    <property type="entry name" value="COILED-COIL DOMAIN-CONTAINING PROTEIN 102A"/>
    <property type="match status" value="1"/>
</dbReference>
<evidence type="ECO:0000256" key="1">
    <source>
        <dbReference type="ARBA" id="ARBA00023054"/>
    </source>
</evidence>
<feature type="coiled-coil region" evidence="2">
    <location>
        <begin position="45"/>
        <end position="100"/>
    </location>
</feature>
<dbReference type="EMBL" id="OU895877">
    <property type="protein sequence ID" value="CAH1714582.1"/>
    <property type="molecule type" value="Genomic_DNA"/>
</dbReference>
<feature type="compositionally biased region" description="Low complexity" evidence="3">
    <location>
        <begin position="143"/>
        <end position="152"/>
    </location>
</feature>
<accession>A0A9P0ISU3</accession>
<keyword evidence="1 2" id="KW-0175">Coiled coil</keyword>
<organism evidence="4 5">
    <name type="scientific">Chironomus riparius</name>
    <dbReference type="NCBI Taxonomy" id="315576"/>
    <lineage>
        <taxon>Eukaryota</taxon>
        <taxon>Metazoa</taxon>
        <taxon>Ecdysozoa</taxon>
        <taxon>Arthropoda</taxon>
        <taxon>Hexapoda</taxon>
        <taxon>Insecta</taxon>
        <taxon>Pterygota</taxon>
        <taxon>Neoptera</taxon>
        <taxon>Endopterygota</taxon>
        <taxon>Diptera</taxon>
        <taxon>Nematocera</taxon>
        <taxon>Chironomoidea</taxon>
        <taxon>Chironomidae</taxon>
        <taxon>Chironominae</taxon>
        <taxon>Chironomus</taxon>
    </lineage>
</organism>
<proteinExistence type="predicted"/>
<keyword evidence="5" id="KW-1185">Reference proteome</keyword>
<protein>
    <recommendedName>
        <fullName evidence="6">Coiled-coil domain-containing protein 102A</fullName>
    </recommendedName>
</protein>
<reference evidence="4" key="1">
    <citation type="submission" date="2022-01" db="EMBL/GenBank/DDBJ databases">
        <authorList>
            <person name="King R."/>
        </authorList>
    </citation>
    <scope>NUCLEOTIDE SEQUENCE</scope>
</reference>
<feature type="coiled-coil region" evidence="2">
    <location>
        <begin position="201"/>
        <end position="330"/>
    </location>
</feature>
<dbReference type="Proteomes" id="UP001153620">
    <property type="component" value="Chromosome 1"/>
</dbReference>